<proteinExistence type="inferred from homology"/>
<evidence type="ECO:0000256" key="4">
    <source>
        <dbReference type="ARBA" id="ARBA00022448"/>
    </source>
</evidence>
<evidence type="ECO:0000256" key="2">
    <source>
        <dbReference type="ARBA" id="ARBA00011799"/>
    </source>
</evidence>
<evidence type="ECO:0000256" key="3">
    <source>
        <dbReference type="ARBA" id="ARBA00015352"/>
    </source>
</evidence>
<dbReference type="OrthoDB" id="448649at2759"/>
<dbReference type="Pfam" id="PF16782">
    <property type="entry name" value="SIL1"/>
    <property type="match status" value="1"/>
</dbReference>
<comment type="caution">
    <text evidence="10">The sequence shown here is derived from an EMBL/GenBank/DDBJ whole genome shotgun (WGS) entry which is preliminary data.</text>
</comment>
<evidence type="ECO:0000256" key="9">
    <source>
        <dbReference type="SAM" id="SignalP"/>
    </source>
</evidence>
<evidence type="ECO:0000256" key="6">
    <source>
        <dbReference type="ARBA" id="ARBA00022824"/>
    </source>
</evidence>
<keyword evidence="4" id="KW-0813">Transport</keyword>
<dbReference type="GO" id="GO:0005783">
    <property type="term" value="C:endoplasmic reticulum"/>
    <property type="evidence" value="ECO:0007669"/>
    <property type="project" value="InterPro"/>
</dbReference>
<dbReference type="GO" id="GO:0015031">
    <property type="term" value="P:protein transport"/>
    <property type="evidence" value="ECO:0007669"/>
    <property type="project" value="UniProtKB-KW"/>
</dbReference>
<evidence type="ECO:0000256" key="5">
    <source>
        <dbReference type="ARBA" id="ARBA00022729"/>
    </source>
</evidence>
<keyword evidence="8" id="KW-0811">Translocation</keyword>
<name>A0A9P7RIB0_9PEZI</name>
<comment type="similarity">
    <text evidence="1">Belongs to the SIL1 family.</text>
</comment>
<organism evidence="10 11">
    <name type="scientific">Colletotrichum scovillei</name>
    <dbReference type="NCBI Taxonomy" id="1209932"/>
    <lineage>
        <taxon>Eukaryota</taxon>
        <taxon>Fungi</taxon>
        <taxon>Dikarya</taxon>
        <taxon>Ascomycota</taxon>
        <taxon>Pezizomycotina</taxon>
        <taxon>Sordariomycetes</taxon>
        <taxon>Hypocreomycetidae</taxon>
        <taxon>Glomerellales</taxon>
        <taxon>Glomerellaceae</taxon>
        <taxon>Colletotrichum</taxon>
        <taxon>Colletotrichum acutatum species complex</taxon>
    </lineage>
</organism>
<dbReference type="AlphaFoldDB" id="A0A9P7RIB0"/>
<dbReference type="Proteomes" id="UP000699042">
    <property type="component" value="Unassembled WGS sequence"/>
</dbReference>
<evidence type="ECO:0000313" key="10">
    <source>
        <dbReference type="EMBL" id="KAG7058851.1"/>
    </source>
</evidence>
<evidence type="ECO:0000313" key="11">
    <source>
        <dbReference type="Proteomes" id="UP000699042"/>
    </source>
</evidence>
<keyword evidence="7" id="KW-0653">Protein transport</keyword>
<keyword evidence="11" id="KW-1185">Reference proteome</keyword>
<sequence>MASRRSTRTSLLPFTIFMVVLGLVFFASSASASSPSASSPSAPSPSAEVELICHTDNPSECYPKIFQPTEEFQLVHDDQELPHGLHVRLNINTGKKEAKINDPTEKNPELEGLPVDRSIVVVDSDEAASAEAQIPKDAPKYEPVGVVKQPKQESGEFYTSLEYVKKGPHGSDLPMDEALEFLEDISHDIYYGLKITETFDTVKSLFCLMIDPKTPTPSEGAVPRDQQAAAIISGALQNNPTALEEVTKVWPQLMDSSCRSLHKAPQLKVRDGFYASFVRSSPENGAGDAADHDVLRAANKAKAQVAAIKGLIKSPTIRDDFIANKGMDRLLEVLAPEHAQWETAQRKAGQLVLDSFLDENMGADVGVWPLFKASEADRSKRIADRVSDENWKVAVKAIMEKNKGDSSHWSRDLYERLDAHEKAQLKLIGKDEL</sequence>
<evidence type="ECO:0000256" key="8">
    <source>
        <dbReference type="ARBA" id="ARBA00023010"/>
    </source>
</evidence>
<dbReference type="Gene3D" id="1.25.10.10">
    <property type="entry name" value="Leucine-rich Repeat Variant"/>
    <property type="match status" value="1"/>
</dbReference>
<keyword evidence="5 9" id="KW-0732">Signal</keyword>
<dbReference type="InterPro" id="IPR011989">
    <property type="entry name" value="ARM-like"/>
</dbReference>
<accession>A0A9P7RIB0</accession>
<dbReference type="GO" id="GO:0000774">
    <property type="term" value="F:adenyl-nucleotide exchange factor activity"/>
    <property type="evidence" value="ECO:0007669"/>
    <property type="project" value="InterPro"/>
</dbReference>
<evidence type="ECO:0000256" key="1">
    <source>
        <dbReference type="ARBA" id="ARBA00010588"/>
    </source>
</evidence>
<keyword evidence="6" id="KW-0256">Endoplasmic reticulum</keyword>
<dbReference type="EMBL" id="JAESDN010000001">
    <property type="protein sequence ID" value="KAG7058851.1"/>
    <property type="molecule type" value="Genomic_DNA"/>
</dbReference>
<protein>
    <recommendedName>
        <fullName evidence="3">Nucleotide exchange factor SIL1</fullName>
    </recommendedName>
</protein>
<gene>
    <name evidence="10" type="ORF">JMJ77_006220</name>
</gene>
<feature type="signal peptide" evidence="9">
    <location>
        <begin position="1"/>
        <end position="32"/>
    </location>
</feature>
<reference evidence="10" key="1">
    <citation type="submission" date="2021-05" db="EMBL/GenBank/DDBJ databases">
        <title>Comparative genomics of three Colletotrichum scovillei strains and genetic complementation revealed genes involved fungal growth and virulence on chili pepper.</title>
        <authorList>
            <person name="Hsieh D.-K."/>
            <person name="Chuang S.-C."/>
            <person name="Chen C.-Y."/>
            <person name="Chao Y.-T."/>
            <person name="Lu M.-Y.J."/>
            <person name="Lee M.-H."/>
            <person name="Shih M.-C."/>
        </authorList>
    </citation>
    <scope>NUCLEOTIDE SEQUENCE</scope>
    <source>
        <strain evidence="10">Coll-153</strain>
    </source>
</reference>
<comment type="subunit">
    <text evidence="2">Interacts with KAR2.</text>
</comment>
<evidence type="ECO:0000256" key="7">
    <source>
        <dbReference type="ARBA" id="ARBA00022927"/>
    </source>
</evidence>
<dbReference type="InterPro" id="IPR031884">
    <property type="entry name" value="Sil1_fungi"/>
</dbReference>
<feature type="chain" id="PRO_5040403778" description="Nucleotide exchange factor SIL1" evidence="9">
    <location>
        <begin position="33"/>
        <end position="433"/>
    </location>
</feature>